<dbReference type="Proteomes" id="UP000695022">
    <property type="component" value="Unplaced"/>
</dbReference>
<dbReference type="PANTHER" id="PTHR10350">
    <property type="entry name" value="NUCLEAR PORE COMPLEX PROTEIN NUP155"/>
    <property type="match status" value="1"/>
</dbReference>
<dbReference type="Gene3D" id="1.25.40.450">
    <property type="entry name" value="Nucleoporin, helical domain, N-terminal subdomain"/>
    <property type="match status" value="1"/>
</dbReference>
<evidence type="ECO:0000256" key="3">
    <source>
        <dbReference type="ARBA" id="ARBA00022448"/>
    </source>
</evidence>
<dbReference type="Pfam" id="PF08801">
    <property type="entry name" value="Nucleoporin_N"/>
    <property type="match status" value="1"/>
</dbReference>
<evidence type="ECO:0000259" key="5">
    <source>
        <dbReference type="Pfam" id="PF03177"/>
    </source>
</evidence>
<comment type="subcellular location">
    <subcellularLocation>
        <location evidence="1">Nucleus</location>
    </subcellularLocation>
</comment>
<feature type="domain" description="Nucleoporin Nup133/Nup155-like N-terminal" evidence="6">
    <location>
        <begin position="97"/>
        <end position="378"/>
    </location>
</feature>
<proteinExistence type="inferred from homology"/>
<organism evidence="7 8">
    <name type="scientific">Priapulus caudatus</name>
    <name type="common">Priapulid worm</name>
    <dbReference type="NCBI Taxonomy" id="37621"/>
    <lineage>
        <taxon>Eukaryota</taxon>
        <taxon>Metazoa</taxon>
        <taxon>Ecdysozoa</taxon>
        <taxon>Scalidophora</taxon>
        <taxon>Priapulida</taxon>
        <taxon>Priapulimorpha</taxon>
        <taxon>Priapulimorphida</taxon>
        <taxon>Priapulidae</taxon>
        <taxon>Priapulus</taxon>
    </lineage>
</organism>
<keyword evidence="3" id="KW-0813">Transport</keyword>
<protein>
    <submittedName>
        <fullName evidence="8">Nuclear pore complex protein Nup155-like</fullName>
    </submittedName>
</protein>
<evidence type="ECO:0000313" key="7">
    <source>
        <dbReference type="Proteomes" id="UP000695022"/>
    </source>
</evidence>
<evidence type="ECO:0000256" key="2">
    <source>
        <dbReference type="ARBA" id="ARBA00007373"/>
    </source>
</evidence>
<keyword evidence="7" id="KW-1185">Reference proteome</keyword>
<comment type="similarity">
    <text evidence="2">Belongs to the non-repetitive/WGA-negative nucleoporin family.</text>
</comment>
<accession>A0ABM1F551</accession>
<dbReference type="InterPro" id="IPR042533">
    <property type="entry name" value="Nucleoporin_Nup155_C_1"/>
</dbReference>
<dbReference type="PANTHER" id="PTHR10350:SF6">
    <property type="entry name" value="NUCLEAR PORE COMPLEX PROTEIN NUP155"/>
    <property type="match status" value="1"/>
</dbReference>
<evidence type="ECO:0000256" key="4">
    <source>
        <dbReference type="ARBA" id="ARBA00023242"/>
    </source>
</evidence>
<reference evidence="8" key="1">
    <citation type="submission" date="2025-08" db="UniProtKB">
        <authorList>
            <consortium name="RefSeq"/>
        </authorList>
    </citation>
    <scope>IDENTIFICATION</scope>
</reference>
<evidence type="ECO:0000256" key="1">
    <source>
        <dbReference type="ARBA" id="ARBA00004123"/>
    </source>
</evidence>
<dbReference type="Pfam" id="PF03177">
    <property type="entry name" value="Nucleoporin_C"/>
    <property type="match status" value="1"/>
</dbReference>
<dbReference type="GeneID" id="106819451"/>
<sequence>MPVLYPSLPHGMPGSGSSGLNPSLGLGFHSMESSLEAAGMLVDKHMNVDRNYPELSDLLQTPAHDCPTVSGLNDYDYPSLGVPSPALPSLPQTNFAKKVPLPPELVEQFAHMQCNCNMGLFPEISRAWLTIDSDIFAWNYENGSDLAYFDGLNETILSVALVKPKPRIFQSHIEFLLCLATPVDIVLLGVSFAQSQEGMVGGGEQPGHAEMHLLPEPLFSIPTDNAYVTSARGTDDGRIFLTARDGCLYELFYQAEDGWFSRKCRKINHSHSRLSLFLPAFINFSFSDEDPLVQIDTDDARHILYTRSEKGTIQVFDLGRDGLGMTKVASLTQQSILYNASLIARTIDKSNFKPIVHIAALKGSESANLYLLAITHTGIPPPTTTVVLDGRSWALAEVESAALPWSYVPTEFAAWRRPDPPAVVTQHVFPPRRFVILTRQGSYLFDLLRPVDQLKQLLVRNSGPDCEAVKAFFTLHQTTVVLDGRSWALAEVESAALPWSYVPAEFAAWRRPDPPAVVTQHVFPPRRFVILTRQGSYLFDLLRPVDQLKQLLVRNSGPDCEAVKAFFTLHQEAQAAATALILACSKAAVDQQVCEWATRAFFLYGGEPRMVFPAVADGQGSQTVLQPTNLIGAGAFSSPMEGSTTFMGSPATVGRGFNPQQMSTPNVAFSTPAMRSGGFQQVAPPTVSSSSYGQQQLGPEVQFSGKHSGIHLYFCRILGAMWESRLVSDFPYQTSQGQAIYLSSSYSSEELGWYVEQLTALKLFLERNQQFSSNNATPDRGGMLPQNVHQRMLSFMQPDATVSVSAAGHMDQVQQQLQSKYQAEAQAQEKSSLMNLYRLVVRACETIGLWKILCDHQFHIVVANLSREMQSQLHTLTFKEFVIAGKEIANSLILCLISRYLGDNATTDAISSRLREVCPSLYSHNDSVCAKASEVLQMSKSTQNKQDRHGMLEESLQRYKEISTQLNLPLICSQFQEVHFFAGVVDICLTAATKRDPRGLALHYYKNGEPPDDQQGMEAFAIRSDCYACITDTLRRLLEICMQHPQAPSVPVAPGPPPAPDHNRLTPAQAEQQMEKMLQMALKSEDELFHMVLYDWLLEMELTDKLLEIKSPYVESYLKRAMSQRRERDDDDLATLDLLWKYYERNQRYMSAARILAKLADRQG</sequence>
<evidence type="ECO:0000259" key="6">
    <source>
        <dbReference type="Pfam" id="PF08801"/>
    </source>
</evidence>
<dbReference type="Gene3D" id="1.20.58.1780">
    <property type="match status" value="2"/>
</dbReference>
<feature type="domain" description="Nucleoporin Nup133/Nup155-like C-terminal" evidence="5">
    <location>
        <begin position="704"/>
        <end position="1163"/>
    </location>
</feature>
<gene>
    <name evidence="8" type="primary">LOC106819451</name>
</gene>
<dbReference type="InterPro" id="IPR004870">
    <property type="entry name" value="Nucleoporin_Nup155"/>
</dbReference>
<name>A0ABM1F551_PRICU</name>
<dbReference type="RefSeq" id="XP_014679572.1">
    <property type="nucleotide sequence ID" value="XM_014824086.1"/>
</dbReference>
<dbReference type="InterPro" id="IPR042537">
    <property type="entry name" value="Nucleoporin_Nup155_C_2"/>
</dbReference>
<evidence type="ECO:0000313" key="8">
    <source>
        <dbReference type="RefSeq" id="XP_014679572.1"/>
    </source>
</evidence>
<dbReference type="Gene3D" id="1.25.40.440">
    <property type="entry name" value="Nucleoporin, helical domain, central subdomain"/>
    <property type="match status" value="1"/>
</dbReference>
<keyword evidence="4" id="KW-0539">Nucleus</keyword>
<dbReference type="InterPro" id="IPR007187">
    <property type="entry name" value="Nucleoporin_Nup133/Nup155_C"/>
</dbReference>
<dbReference type="InterPro" id="IPR014908">
    <property type="entry name" value="Nucleoporin_Nup133/Nup155_N"/>
</dbReference>
<feature type="non-terminal residue" evidence="8">
    <location>
        <position position="1164"/>
    </location>
</feature>